<keyword evidence="4" id="KW-1185">Reference proteome</keyword>
<dbReference type="Proteomes" id="UP001500305">
    <property type="component" value="Unassembled WGS sequence"/>
</dbReference>
<protein>
    <recommendedName>
        <fullName evidence="2">Alginate lyase 2 domain-containing protein</fullName>
    </recommendedName>
</protein>
<evidence type="ECO:0000313" key="3">
    <source>
        <dbReference type="EMBL" id="GAA2251922.1"/>
    </source>
</evidence>
<evidence type="ECO:0000256" key="1">
    <source>
        <dbReference type="SAM" id="MobiDB-lite"/>
    </source>
</evidence>
<name>A0ABP5R5X6_9ACTN</name>
<reference evidence="4" key="1">
    <citation type="journal article" date="2019" name="Int. J. Syst. Evol. Microbiol.">
        <title>The Global Catalogue of Microorganisms (GCM) 10K type strain sequencing project: providing services to taxonomists for standard genome sequencing and annotation.</title>
        <authorList>
            <consortium name="The Broad Institute Genomics Platform"/>
            <consortium name="The Broad Institute Genome Sequencing Center for Infectious Disease"/>
            <person name="Wu L."/>
            <person name="Ma J."/>
        </authorList>
    </citation>
    <scope>NUCLEOTIDE SEQUENCE [LARGE SCALE GENOMIC DNA]</scope>
    <source>
        <strain evidence="4">JCM 7356</strain>
    </source>
</reference>
<comment type="caution">
    <text evidence="3">The sequence shown here is derived from an EMBL/GenBank/DDBJ whole genome shotgun (WGS) entry which is preliminary data.</text>
</comment>
<feature type="region of interest" description="Disordered" evidence="1">
    <location>
        <begin position="1"/>
        <end position="23"/>
    </location>
</feature>
<evidence type="ECO:0000313" key="4">
    <source>
        <dbReference type="Proteomes" id="UP001500305"/>
    </source>
</evidence>
<evidence type="ECO:0000259" key="2">
    <source>
        <dbReference type="Pfam" id="PF08787"/>
    </source>
</evidence>
<dbReference type="Pfam" id="PF08787">
    <property type="entry name" value="Alginate_lyase2"/>
    <property type="match status" value="1"/>
</dbReference>
<gene>
    <name evidence="3" type="ORF">GCM10010430_38900</name>
</gene>
<dbReference type="InterPro" id="IPR014895">
    <property type="entry name" value="Alginate_lyase_2"/>
</dbReference>
<organism evidence="3 4">
    <name type="scientific">Kitasatospora cystarginea</name>
    <dbReference type="NCBI Taxonomy" id="58350"/>
    <lineage>
        <taxon>Bacteria</taxon>
        <taxon>Bacillati</taxon>
        <taxon>Actinomycetota</taxon>
        <taxon>Actinomycetes</taxon>
        <taxon>Kitasatosporales</taxon>
        <taxon>Streptomycetaceae</taxon>
        <taxon>Kitasatospora</taxon>
    </lineage>
</organism>
<feature type="domain" description="Alginate lyase 2" evidence="2">
    <location>
        <begin position="63"/>
        <end position="276"/>
    </location>
</feature>
<accession>A0ABP5R5X6</accession>
<dbReference type="RefSeq" id="WP_344637693.1">
    <property type="nucleotide sequence ID" value="NZ_BAAATR010000016.1"/>
</dbReference>
<dbReference type="EMBL" id="BAAATR010000016">
    <property type="protein sequence ID" value="GAA2251922.1"/>
    <property type="molecule type" value="Genomic_DNA"/>
</dbReference>
<dbReference type="Gene3D" id="2.60.120.200">
    <property type="match status" value="1"/>
</dbReference>
<dbReference type="SUPFAM" id="SSF49899">
    <property type="entry name" value="Concanavalin A-like lectins/glucanases"/>
    <property type="match status" value="1"/>
</dbReference>
<dbReference type="InterPro" id="IPR013320">
    <property type="entry name" value="ConA-like_dom_sf"/>
</dbReference>
<sequence length="278" mass="28432">MPSDHFPDPKPSTSAGRAARRASRRLRTTGALVLVGALTVCTTSAAAAVSAGERSAGAAAAVPLDGWDLILPVDAAGGTSGDHAAILRPAAPASPYLTREPDGSLNFWAPSVGATTASSRHPRTELVGRDSWTVGTRKRTLAATVRIGQVPGSTRDVIVGQIHGAGEDGSVPLVMLHYDDGVVRVTVKDAADRSTVHQLLTGVGLGTAFSYTLADNGNGTLTFTARVGAGNAVRKTVPVPAAYRGTRVRFAAGDYEQASDALPYGDGGRVVVSRLAAG</sequence>
<proteinExistence type="predicted"/>